<dbReference type="AlphaFoldDB" id="A0A559T5L9"/>
<comment type="caution">
    <text evidence="1">The sequence shown here is derived from an EMBL/GenBank/DDBJ whole genome shotgun (WGS) entry which is preliminary data.</text>
</comment>
<reference evidence="1" key="1">
    <citation type="submission" date="2019-06" db="EMBL/GenBank/DDBJ databases">
        <authorList>
            <person name="Deangelis K."/>
            <person name="Huntemann M."/>
            <person name="Clum A."/>
            <person name="Pillay M."/>
            <person name="Palaniappan K."/>
            <person name="Varghese N."/>
            <person name="Mikhailova N."/>
            <person name="Stamatis D."/>
            <person name="Reddy T."/>
            <person name="Daum C."/>
            <person name="Shapiro N."/>
            <person name="Ivanova N."/>
            <person name="Kyrpides N."/>
            <person name="Woyke T."/>
        </authorList>
    </citation>
    <scope>NUCLEOTIDE SEQUENCE [LARGE SCALE GENOMIC DNA]</scope>
    <source>
        <strain evidence="1">128R</strain>
    </source>
</reference>
<reference evidence="1" key="2">
    <citation type="submission" date="2019-08" db="EMBL/GenBank/DDBJ databases">
        <title>Investigation of anaerobic lignin degradation for improved lignocellulosic biofuels.</title>
        <authorList>
            <person name="Deangelis K.PhD."/>
        </authorList>
    </citation>
    <scope>NUCLEOTIDE SEQUENCE [LARGE SCALE GENOMIC DNA]</scope>
    <source>
        <strain evidence="1">128R</strain>
    </source>
</reference>
<organism evidence="1">
    <name type="scientific">Serratia fonticola</name>
    <dbReference type="NCBI Taxonomy" id="47917"/>
    <lineage>
        <taxon>Bacteria</taxon>
        <taxon>Pseudomonadati</taxon>
        <taxon>Pseudomonadota</taxon>
        <taxon>Gammaproteobacteria</taxon>
        <taxon>Enterobacterales</taxon>
        <taxon>Yersiniaceae</taxon>
        <taxon>Serratia</taxon>
    </lineage>
</organism>
<gene>
    <name evidence="1" type="ORF">FHU10_2441</name>
</gene>
<proteinExistence type="predicted"/>
<name>A0A559T5L9_SERFO</name>
<evidence type="ECO:0000313" key="1">
    <source>
        <dbReference type="EMBL" id="TVZ69898.1"/>
    </source>
</evidence>
<sequence>MGQKQKIPLTPALCQCNAREHAEHPCGEKERTGIVDEPVPLRQVGVVNPIAERMSNISELDRFPLPAGCTVRGHHEHLFGDMVDTYN</sequence>
<accession>A0A559T5L9</accession>
<protein>
    <submittedName>
        <fullName evidence="1">Uncharacterized protein</fullName>
    </submittedName>
</protein>
<dbReference type="EMBL" id="VISQ01000001">
    <property type="protein sequence ID" value="TVZ69898.1"/>
    <property type="molecule type" value="Genomic_DNA"/>
</dbReference>